<evidence type="ECO:0000256" key="3">
    <source>
        <dbReference type="ARBA" id="ARBA00022837"/>
    </source>
</evidence>
<accession>A0A411WT27</accession>
<keyword evidence="1" id="KW-0732">Signal</keyword>
<dbReference type="RefSeq" id="WP_131143910.1">
    <property type="nucleotide sequence ID" value="NZ_BMWV01000016.1"/>
</dbReference>
<dbReference type="Proteomes" id="UP000628442">
    <property type="component" value="Unassembled WGS sequence"/>
</dbReference>
<dbReference type="SUPFAM" id="SSF141072">
    <property type="entry name" value="CalX-like"/>
    <property type="match status" value="5"/>
</dbReference>
<dbReference type="InterPro" id="IPR003644">
    <property type="entry name" value="Calx_beta"/>
</dbReference>
<dbReference type="PANTHER" id="PTHR11878">
    <property type="entry name" value="SODIUM/CALCIUM EXCHANGER"/>
    <property type="match status" value="1"/>
</dbReference>
<dbReference type="Proteomes" id="UP000292307">
    <property type="component" value="Chromosome"/>
</dbReference>
<evidence type="ECO:0000313" key="8">
    <source>
        <dbReference type="Proteomes" id="UP000292307"/>
    </source>
</evidence>
<name>A0A411WT27_9BURK</name>
<reference evidence="7 8" key="2">
    <citation type="submission" date="2019-02" db="EMBL/GenBank/DDBJ databases">
        <title>Draft Genome Sequences of Six Type Strains of the Genus Massilia.</title>
        <authorList>
            <person name="Miess H."/>
            <person name="Frediansyhah A."/>
            <person name="Gross H."/>
        </authorList>
    </citation>
    <scope>NUCLEOTIDE SEQUENCE [LARGE SCALE GENOMIC DNA]</scope>
    <source>
        <strain evidence="7 8">DSM 17472</strain>
    </source>
</reference>
<evidence type="ECO:0000313" key="7">
    <source>
        <dbReference type="EMBL" id="QBH99758.1"/>
    </source>
</evidence>
<dbReference type="EMBL" id="CP036401">
    <property type="protein sequence ID" value="QBH99758.1"/>
    <property type="molecule type" value="Genomic_DNA"/>
</dbReference>
<protein>
    <submittedName>
        <fullName evidence="7">DUF4214 domain-containing protein</fullName>
    </submittedName>
</protein>
<organism evidence="6 9">
    <name type="scientific">Pseudoduganella albidiflava</name>
    <dbReference type="NCBI Taxonomy" id="321983"/>
    <lineage>
        <taxon>Bacteria</taxon>
        <taxon>Pseudomonadati</taxon>
        <taxon>Pseudomonadota</taxon>
        <taxon>Betaproteobacteria</taxon>
        <taxon>Burkholderiales</taxon>
        <taxon>Oxalobacteraceae</taxon>
        <taxon>Telluria group</taxon>
        <taxon>Pseudoduganella</taxon>
    </lineage>
</organism>
<dbReference type="EMBL" id="BMWV01000016">
    <property type="protein sequence ID" value="GGY62878.1"/>
    <property type="molecule type" value="Genomic_DNA"/>
</dbReference>
<dbReference type="InterPro" id="IPR051171">
    <property type="entry name" value="CaCA"/>
</dbReference>
<dbReference type="GO" id="GO:0030001">
    <property type="term" value="P:metal ion transport"/>
    <property type="evidence" value="ECO:0007669"/>
    <property type="project" value="TreeGrafter"/>
</dbReference>
<evidence type="ECO:0000259" key="5">
    <source>
        <dbReference type="SMART" id="SM00237"/>
    </source>
</evidence>
<keyword evidence="4" id="KW-0813">Transport</keyword>
<dbReference type="Pfam" id="PF03160">
    <property type="entry name" value="Calx-beta"/>
    <property type="match status" value="4"/>
</dbReference>
<dbReference type="GO" id="GO:0016020">
    <property type="term" value="C:membrane"/>
    <property type="evidence" value="ECO:0007669"/>
    <property type="project" value="InterPro"/>
</dbReference>
<evidence type="ECO:0000256" key="4">
    <source>
        <dbReference type="ARBA" id="ARBA00023065"/>
    </source>
</evidence>
<reference evidence="6" key="1">
    <citation type="journal article" date="2014" name="Int. J. Syst. Evol. Microbiol.">
        <title>Complete genome sequence of Corynebacterium casei LMG S-19264T (=DSM 44701T), isolated from a smear-ripened cheese.</title>
        <authorList>
            <consortium name="US DOE Joint Genome Institute (JGI-PGF)"/>
            <person name="Walter F."/>
            <person name="Albersmeier A."/>
            <person name="Kalinowski J."/>
            <person name="Ruckert C."/>
        </authorList>
    </citation>
    <scope>NUCLEOTIDE SEQUENCE</scope>
    <source>
        <strain evidence="6">KCTC 12343</strain>
    </source>
</reference>
<gene>
    <name evidence="7" type="ORF">EYF70_02065</name>
    <name evidence="6" type="ORF">GCM10007387_51660</name>
</gene>
<dbReference type="PANTHER" id="PTHR11878:SF65">
    <property type="entry name" value="NA_CA-EXCHANGE PROTEIN, ISOFORM G"/>
    <property type="match status" value="1"/>
</dbReference>
<keyword evidence="8" id="KW-1185">Reference proteome</keyword>
<dbReference type="InterPro" id="IPR038255">
    <property type="entry name" value="PBS_linker_sf"/>
</dbReference>
<dbReference type="InterPro" id="IPR025282">
    <property type="entry name" value="DUF4214"/>
</dbReference>
<dbReference type="GO" id="GO:0007154">
    <property type="term" value="P:cell communication"/>
    <property type="evidence" value="ECO:0007669"/>
    <property type="project" value="InterPro"/>
</dbReference>
<evidence type="ECO:0000313" key="6">
    <source>
        <dbReference type="EMBL" id="GGY62878.1"/>
    </source>
</evidence>
<keyword evidence="4" id="KW-0406">Ion transport</keyword>
<dbReference type="Gene3D" id="2.60.40.2030">
    <property type="match status" value="5"/>
</dbReference>
<evidence type="ECO:0000256" key="1">
    <source>
        <dbReference type="ARBA" id="ARBA00022729"/>
    </source>
</evidence>
<sequence>MSSQVSSPIVAAQPPLLSVGDIQVDRSTHFATFTVTLNQAVAQPFSVDYDTINGSAYAGVRGDYMAKAGTLHFAAGQTTQVVSIPLAAADAQGAEWFGLRLGALHGPGARTVTVGDAVGQALLGGQEAATLSPYLRIADVVTDEGKGYLEFVATLSAPSAGAVSFSYKAYAADNPGQLLAESRVTIPAGATQHVIRLPIADDTGVRDARNIVLETSAVAGARAERSGATGTVLDNDMMANGIVKSLLSVGTVSVDETAGLVTFAVTLDKPVEAPVSVRYATGDGSAVADPLGGDYQAGWGTVHFAAGEQVKYVTVALRDDALAEQAEMFQLHLATNPTGPGAGFVVVSTTPGEAWIGRSDLPAASTPALTAGSVTVGGNEGYAEFTLTLSAAAPERVSAGLVLLDAQTKATVRFVGSVEFEPGTTLQTVRVPVGEGTPFVADKAYELALATPHNLSTAAGATLASFTVTEGDPAISRVPAASVRDVTVDEAHGTATFSVVLDRPATSPLMTFSWHTADGTARAGSDYVAARGVVTFGAGDVVQRVTVPLVQDHAAEGTTETFQLVIELPDGSVDAWIHDNAGTAYIRDSGGTAQSYTIAARAAVASENGWAEFDVTGSAMKGGPELTYTISGIDADRVAGGLEGTVTLGADGKALLRVHLLDDLSANPDATLKVTLGSGASAAVTVVDTLPLSGTPGNDRFTLPLHRDDRFDGGTGFDTVLVGGVREQFDLASFEGGWHLRNAATGTTITLVDVERIEFQNGAVALDLDGHAGRAYRLYQAAFDRLPDQEGLGFWIAGLDNGATLQDVAAQFVGSAEFAQHYGANLGDAAFVTALYANVLHRAPDFNGEAFWLGALQKGASRASVLVEFSESAEHRASLVASAQDGIEFQVFD</sequence>
<dbReference type="OrthoDB" id="480426at2"/>
<dbReference type="Pfam" id="PF13946">
    <property type="entry name" value="DUF4214"/>
    <property type="match status" value="1"/>
</dbReference>
<proteinExistence type="predicted"/>
<keyword evidence="3" id="KW-0106">Calcium</keyword>
<dbReference type="SMART" id="SM00237">
    <property type="entry name" value="Calx_beta"/>
    <property type="match status" value="2"/>
</dbReference>
<dbReference type="Gene3D" id="1.10.3130.20">
    <property type="entry name" value="Phycobilisome linker domain"/>
    <property type="match status" value="1"/>
</dbReference>
<dbReference type="AlphaFoldDB" id="A0A411WT27"/>
<reference evidence="6" key="3">
    <citation type="submission" date="2022-12" db="EMBL/GenBank/DDBJ databases">
        <authorList>
            <person name="Sun Q."/>
            <person name="Kim S."/>
        </authorList>
    </citation>
    <scope>NUCLEOTIDE SEQUENCE</scope>
    <source>
        <strain evidence="6">KCTC 12343</strain>
    </source>
</reference>
<evidence type="ECO:0000256" key="2">
    <source>
        <dbReference type="ARBA" id="ARBA00022737"/>
    </source>
</evidence>
<feature type="domain" description="Calx-beta" evidence="5">
    <location>
        <begin position="228"/>
        <end position="334"/>
    </location>
</feature>
<evidence type="ECO:0000313" key="9">
    <source>
        <dbReference type="Proteomes" id="UP000628442"/>
    </source>
</evidence>
<feature type="domain" description="Calx-beta" evidence="5">
    <location>
        <begin position="466"/>
        <end position="567"/>
    </location>
</feature>
<keyword evidence="2" id="KW-0677">Repeat</keyword>
<dbReference type="InterPro" id="IPR038081">
    <property type="entry name" value="CalX-like_sf"/>
</dbReference>